<gene>
    <name evidence="2" type="ORF">GSMUA_253650.1</name>
</gene>
<protein>
    <submittedName>
        <fullName evidence="2">(wild Malaysian banana) hypothetical protein</fullName>
    </submittedName>
</protein>
<evidence type="ECO:0000313" key="2">
    <source>
        <dbReference type="EMBL" id="CAG1837188.1"/>
    </source>
</evidence>
<proteinExistence type="predicted"/>
<dbReference type="Proteomes" id="UP000012960">
    <property type="component" value="Unplaced"/>
</dbReference>
<reference evidence="3" key="2">
    <citation type="submission" date="2021-05" db="UniProtKB">
        <authorList>
            <consortium name="EnsemblPlants"/>
        </authorList>
    </citation>
    <scope>IDENTIFICATION</scope>
    <source>
        <strain evidence="3">subsp. malaccensis</strain>
    </source>
</reference>
<keyword evidence="1" id="KW-0812">Transmembrane</keyword>
<dbReference type="AlphaFoldDB" id="A0A804IZM8"/>
<dbReference type="Gramene" id="Ma05_t01380.1">
    <property type="protein sequence ID" value="Ma05_p01380.1"/>
    <property type="gene ID" value="Ma05_g01380"/>
</dbReference>
<sequence length="142" mass="17000">MEPNSIYLYNAELLKLRVVVWIKFRVCNTLLIEYMEFNKQLPLSVNRNSRIQVRRIIRAHERLRLRGSCFASIVICPLHILFLRFASIGKIILSFSILLLIYRDRNNDKICLRRKSMRLERQTKKTEEDLLQGPPCLWRANR</sequence>
<keyword evidence="4" id="KW-1185">Reference proteome</keyword>
<keyword evidence="1" id="KW-1133">Transmembrane helix</keyword>
<evidence type="ECO:0000313" key="4">
    <source>
        <dbReference type="Proteomes" id="UP000012960"/>
    </source>
</evidence>
<name>A0A804IZM8_MUSAM</name>
<organism evidence="3 4">
    <name type="scientific">Musa acuminata subsp. malaccensis</name>
    <name type="common">Wild banana</name>
    <name type="synonym">Musa malaccensis</name>
    <dbReference type="NCBI Taxonomy" id="214687"/>
    <lineage>
        <taxon>Eukaryota</taxon>
        <taxon>Viridiplantae</taxon>
        <taxon>Streptophyta</taxon>
        <taxon>Embryophyta</taxon>
        <taxon>Tracheophyta</taxon>
        <taxon>Spermatophyta</taxon>
        <taxon>Magnoliopsida</taxon>
        <taxon>Liliopsida</taxon>
        <taxon>Zingiberales</taxon>
        <taxon>Musaceae</taxon>
        <taxon>Musa</taxon>
    </lineage>
</organism>
<dbReference type="InParanoid" id="A0A804IZM8"/>
<dbReference type="EMBL" id="HG996470">
    <property type="protein sequence ID" value="CAG1837188.1"/>
    <property type="molecule type" value="Genomic_DNA"/>
</dbReference>
<feature type="transmembrane region" description="Helical" evidence="1">
    <location>
        <begin position="88"/>
        <end position="105"/>
    </location>
</feature>
<evidence type="ECO:0000313" key="3">
    <source>
        <dbReference type="EnsemblPlants" id="Ma05_p01380.1"/>
    </source>
</evidence>
<dbReference type="EnsemblPlants" id="Ma05_t01380.1">
    <property type="protein sequence ID" value="Ma05_p01380.1"/>
    <property type="gene ID" value="Ma05_g01380"/>
</dbReference>
<reference evidence="2" key="1">
    <citation type="submission" date="2021-03" db="EMBL/GenBank/DDBJ databases">
        <authorList>
            <consortium name="Genoscope - CEA"/>
            <person name="William W."/>
        </authorList>
    </citation>
    <scope>NUCLEOTIDE SEQUENCE</scope>
    <source>
        <strain evidence="2">Doubled-haploid Pahang</strain>
    </source>
</reference>
<accession>A0A804IZM8</accession>
<keyword evidence="1" id="KW-0472">Membrane</keyword>
<evidence type="ECO:0000256" key="1">
    <source>
        <dbReference type="SAM" id="Phobius"/>
    </source>
</evidence>